<dbReference type="Gene3D" id="4.10.60.10">
    <property type="entry name" value="Zinc finger, CCHC-type"/>
    <property type="match status" value="1"/>
</dbReference>
<dbReference type="InterPro" id="IPR036875">
    <property type="entry name" value="Znf_CCHC_sf"/>
</dbReference>
<evidence type="ECO:0000259" key="2">
    <source>
        <dbReference type="PROSITE" id="PS50158"/>
    </source>
</evidence>
<dbReference type="GO" id="GO:0008270">
    <property type="term" value="F:zinc ion binding"/>
    <property type="evidence" value="ECO:0007669"/>
    <property type="project" value="UniProtKB-KW"/>
</dbReference>
<keyword evidence="1" id="KW-0862">Zinc</keyword>
<name>A0A699UB17_TANCI</name>
<accession>A0A699UB17</accession>
<protein>
    <recommendedName>
        <fullName evidence="2">CCHC-type domain-containing protein</fullName>
    </recommendedName>
</protein>
<dbReference type="SUPFAM" id="SSF57756">
    <property type="entry name" value="Retrovirus zinc finger-like domains"/>
    <property type="match status" value="1"/>
</dbReference>
<sequence length="165" mass="18129">GNKETKQVQKTLLKQQYENFTGSSSKSLDQIHDRLQKLISQSNKTDLEEQSLDNLFNSLKIYEAKVKSSSSTSTSTQNIACMSSFNTDSTNEPISAATSVFAVSAKILVSVLPNLDTLVMLSSTIGFDIRNLGANGPTTMGFDMSKVECYNCHMKGHFARECRSP</sequence>
<feature type="non-terminal residue" evidence="3">
    <location>
        <position position="1"/>
    </location>
</feature>
<dbReference type="GO" id="GO:0003676">
    <property type="term" value="F:nucleic acid binding"/>
    <property type="evidence" value="ECO:0007669"/>
    <property type="project" value="InterPro"/>
</dbReference>
<keyword evidence="1" id="KW-0863">Zinc-finger</keyword>
<comment type="caution">
    <text evidence="3">The sequence shown here is derived from an EMBL/GenBank/DDBJ whole genome shotgun (WGS) entry which is preliminary data.</text>
</comment>
<feature type="non-terminal residue" evidence="3">
    <location>
        <position position="165"/>
    </location>
</feature>
<keyword evidence="1" id="KW-0479">Metal-binding</keyword>
<evidence type="ECO:0000313" key="3">
    <source>
        <dbReference type="EMBL" id="GFD19183.1"/>
    </source>
</evidence>
<proteinExistence type="predicted"/>
<reference evidence="3" key="1">
    <citation type="journal article" date="2019" name="Sci. Rep.">
        <title>Draft genome of Tanacetum cinerariifolium, the natural source of mosquito coil.</title>
        <authorList>
            <person name="Yamashiro T."/>
            <person name="Shiraishi A."/>
            <person name="Satake H."/>
            <person name="Nakayama K."/>
        </authorList>
    </citation>
    <scope>NUCLEOTIDE SEQUENCE</scope>
</reference>
<dbReference type="SMART" id="SM00343">
    <property type="entry name" value="ZnF_C2HC"/>
    <property type="match status" value="1"/>
</dbReference>
<dbReference type="AlphaFoldDB" id="A0A699UB17"/>
<evidence type="ECO:0000256" key="1">
    <source>
        <dbReference type="PROSITE-ProRule" id="PRU00047"/>
    </source>
</evidence>
<dbReference type="InterPro" id="IPR001878">
    <property type="entry name" value="Znf_CCHC"/>
</dbReference>
<dbReference type="PROSITE" id="PS50158">
    <property type="entry name" value="ZF_CCHC"/>
    <property type="match status" value="1"/>
</dbReference>
<gene>
    <name evidence="3" type="ORF">Tci_891152</name>
</gene>
<feature type="domain" description="CCHC-type" evidence="2">
    <location>
        <begin position="149"/>
        <end position="164"/>
    </location>
</feature>
<organism evidence="3">
    <name type="scientific">Tanacetum cinerariifolium</name>
    <name type="common">Dalmatian daisy</name>
    <name type="synonym">Chrysanthemum cinerariifolium</name>
    <dbReference type="NCBI Taxonomy" id="118510"/>
    <lineage>
        <taxon>Eukaryota</taxon>
        <taxon>Viridiplantae</taxon>
        <taxon>Streptophyta</taxon>
        <taxon>Embryophyta</taxon>
        <taxon>Tracheophyta</taxon>
        <taxon>Spermatophyta</taxon>
        <taxon>Magnoliopsida</taxon>
        <taxon>eudicotyledons</taxon>
        <taxon>Gunneridae</taxon>
        <taxon>Pentapetalae</taxon>
        <taxon>asterids</taxon>
        <taxon>campanulids</taxon>
        <taxon>Asterales</taxon>
        <taxon>Asteraceae</taxon>
        <taxon>Asteroideae</taxon>
        <taxon>Anthemideae</taxon>
        <taxon>Anthemidinae</taxon>
        <taxon>Tanacetum</taxon>
    </lineage>
</organism>
<dbReference type="EMBL" id="BKCJ011312608">
    <property type="protein sequence ID" value="GFD19183.1"/>
    <property type="molecule type" value="Genomic_DNA"/>
</dbReference>